<comment type="subcellular location">
    <subcellularLocation>
        <location evidence="1">Nucleus</location>
    </subcellularLocation>
</comment>
<evidence type="ECO:0000256" key="2">
    <source>
        <dbReference type="ARBA" id="ARBA00022723"/>
    </source>
</evidence>
<protein>
    <submittedName>
        <fullName evidence="11">Nuclear-interacting partner of ALK isoform X1</fullName>
    </submittedName>
    <submittedName>
        <fullName evidence="12">Nuclear-interacting partner of ALK isoform X2</fullName>
    </submittedName>
</protein>
<dbReference type="Pfam" id="PF08600">
    <property type="entry name" value="NuBaID_C"/>
    <property type="match status" value="1"/>
</dbReference>
<dbReference type="Proteomes" id="UP000694888">
    <property type="component" value="Unplaced"/>
</dbReference>
<dbReference type="PANTHER" id="PTHR15835">
    <property type="entry name" value="NUCLEAR-INTERACTING PARTNER OF ALK"/>
    <property type="match status" value="1"/>
</dbReference>
<evidence type="ECO:0000256" key="4">
    <source>
        <dbReference type="ARBA" id="ARBA00022833"/>
    </source>
</evidence>
<keyword evidence="5" id="KW-0539">Nucleus</keyword>
<dbReference type="InterPro" id="IPR012935">
    <property type="entry name" value="NuBaID_N"/>
</dbReference>
<accession>A0ABM0JZ69</accession>
<keyword evidence="10" id="KW-1185">Reference proteome</keyword>
<evidence type="ECO:0000313" key="12">
    <source>
        <dbReference type="RefSeq" id="XP_035827372.1"/>
    </source>
</evidence>
<dbReference type="RefSeq" id="XP_035827372.1">
    <property type="nucleotide sequence ID" value="XM_035971479.1"/>
</dbReference>
<reference evidence="11 12" key="1">
    <citation type="submission" date="2025-05" db="UniProtKB">
        <authorList>
            <consortium name="RefSeq"/>
        </authorList>
    </citation>
    <scope>IDENTIFICATION</scope>
</reference>
<keyword evidence="2" id="KW-0479">Metal-binding</keyword>
<gene>
    <name evidence="11 12" type="primary">LOC101858050</name>
</gene>
<organism evidence="10 11">
    <name type="scientific">Aplysia californica</name>
    <name type="common">California sea hare</name>
    <dbReference type="NCBI Taxonomy" id="6500"/>
    <lineage>
        <taxon>Eukaryota</taxon>
        <taxon>Metazoa</taxon>
        <taxon>Spiralia</taxon>
        <taxon>Lophotrochozoa</taxon>
        <taxon>Mollusca</taxon>
        <taxon>Gastropoda</taxon>
        <taxon>Heterobranchia</taxon>
        <taxon>Euthyneura</taxon>
        <taxon>Tectipleura</taxon>
        <taxon>Aplysiida</taxon>
        <taxon>Aplysioidea</taxon>
        <taxon>Aplysiidae</taxon>
        <taxon>Aplysia</taxon>
    </lineage>
</organism>
<evidence type="ECO:0000256" key="6">
    <source>
        <dbReference type="ARBA" id="ARBA00044931"/>
    </source>
</evidence>
<evidence type="ECO:0000313" key="11">
    <source>
        <dbReference type="RefSeq" id="XP_005104988.1"/>
    </source>
</evidence>
<proteinExistence type="predicted"/>
<keyword evidence="3" id="KW-0863">Zinc-finger</keyword>
<evidence type="ECO:0000256" key="7">
    <source>
        <dbReference type="SAM" id="MobiDB-lite"/>
    </source>
</evidence>
<comment type="function">
    <text evidence="6">Required for proper positioning of a substantial amount of TPR at the nuclear basket (NB) through interaction with TPR.</text>
</comment>
<keyword evidence="4" id="KW-0862">Zinc</keyword>
<sequence>MAATSTTNDTQTHTPEKVKNLLSSFLASSEQTRTEAITRGNASVQGEKTFPSDGTAYDLRPRLACSTSVLRSYDSYLQRLDTFSSLTWFNKPAELNPLICARYGWENIDTDMLQCVGCKAFLCGQLPVKTNPEVYEESLSKLKKNLLAAHDKFCALAVNPCPESFCRVPLHDPTNLTAEYTERASKLSQIQERLPVIDYTRLHELEYDEGQGAAYCKKHLMPDSDVSPQAVTLAFTGWTTSSQNVLVCCMCRRQVGLWNYAQESSRGLAPDSTTKESSDEDEESKESGEPEAKKRKMKVSIKQKFDPIEEHWHWCPWVTETEVPCSSPPSGQQAAPAQRQKSLAFITAIKVTAPGLMDNNTGLAHAMKTSPMVEGLRCFRRVMKSWSSPKLLSAGNSPT</sequence>
<evidence type="ECO:0000256" key="1">
    <source>
        <dbReference type="ARBA" id="ARBA00004123"/>
    </source>
</evidence>
<evidence type="ECO:0000259" key="8">
    <source>
        <dbReference type="Pfam" id="PF07967"/>
    </source>
</evidence>
<dbReference type="Pfam" id="PF07967">
    <property type="entry name" value="zf-C3HC"/>
    <property type="match status" value="1"/>
</dbReference>
<dbReference type="GeneID" id="101858050"/>
<evidence type="ECO:0000256" key="5">
    <source>
        <dbReference type="ARBA" id="ARBA00023242"/>
    </source>
</evidence>
<dbReference type="InterPro" id="IPR013909">
    <property type="entry name" value="NuBaID_C"/>
</dbReference>
<name>A0ABM0JZ69_APLCA</name>
<feature type="domain" description="NuBaID C-terminal" evidence="9">
    <location>
        <begin position="230"/>
        <end position="322"/>
    </location>
</feature>
<evidence type="ECO:0000259" key="9">
    <source>
        <dbReference type="Pfam" id="PF08600"/>
    </source>
</evidence>
<evidence type="ECO:0000256" key="3">
    <source>
        <dbReference type="ARBA" id="ARBA00022771"/>
    </source>
</evidence>
<evidence type="ECO:0000313" key="10">
    <source>
        <dbReference type="Proteomes" id="UP000694888"/>
    </source>
</evidence>
<dbReference type="PANTHER" id="PTHR15835:SF6">
    <property type="entry name" value="ZINC FINGER C3HC-TYPE PROTEIN 1"/>
    <property type="match status" value="1"/>
</dbReference>
<feature type="domain" description="C3HC-type" evidence="8">
    <location>
        <begin position="72"/>
        <end position="196"/>
    </location>
</feature>
<feature type="region of interest" description="Disordered" evidence="7">
    <location>
        <begin position="265"/>
        <end position="298"/>
    </location>
</feature>
<dbReference type="RefSeq" id="XP_005104988.1">
    <property type="nucleotide sequence ID" value="XM_005104931.2"/>
</dbReference>